<dbReference type="Proteomes" id="UP001334248">
    <property type="component" value="Unassembled WGS sequence"/>
</dbReference>
<organism evidence="1 2">
    <name type="scientific">Knufia obscura</name>
    <dbReference type="NCBI Taxonomy" id="1635080"/>
    <lineage>
        <taxon>Eukaryota</taxon>
        <taxon>Fungi</taxon>
        <taxon>Dikarya</taxon>
        <taxon>Ascomycota</taxon>
        <taxon>Pezizomycotina</taxon>
        <taxon>Eurotiomycetes</taxon>
        <taxon>Chaetothyriomycetidae</taxon>
        <taxon>Chaetothyriales</taxon>
        <taxon>Trichomeriaceae</taxon>
        <taxon>Knufia</taxon>
    </lineage>
</organism>
<keyword evidence="2" id="KW-1185">Reference proteome</keyword>
<reference evidence="1 2" key="1">
    <citation type="journal article" date="2023" name="Res Sq">
        <title>Genomic and morphological characterization of Knufia obscura isolated from the Mars 2020 spacecraft assembly facility.</title>
        <authorList>
            <person name="Chander A.M."/>
            <person name="Teixeira M.M."/>
            <person name="Singh N.K."/>
            <person name="Williams M.P."/>
            <person name="Parker C.W."/>
            <person name="Leo P."/>
            <person name="Stajich J.E."/>
            <person name="Torok T."/>
            <person name="Tighe S."/>
            <person name="Mason C.E."/>
            <person name="Venkateswaran K."/>
        </authorList>
    </citation>
    <scope>NUCLEOTIDE SEQUENCE [LARGE SCALE GENOMIC DNA]</scope>
    <source>
        <strain evidence="1 2">CCFEE 5817</strain>
    </source>
</reference>
<protein>
    <submittedName>
        <fullName evidence="1">Uncharacterized protein</fullName>
    </submittedName>
</protein>
<gene>
    <name evidence="1" type="ORF">PMZ80_005236</name>
</gene>
<name>A0ABR0RPZ8_9EURO</name>
<dbReference type="RefSeq" id="XP_064730761.1">
    <property type="nucleotide sequence ID" value="XM_064873657.1"/>
</dbReference>
<sequence length="107" mass="11735">MQPKLGPHETTNYRIKCEDPWFTAQLEYYDGPQDFGLALNHAYGKTCVGCNDSSDENYNGEVGSCAKMITSKADEGFKWDVQGDADSEGDSVSKLMSELVCPVDILG</sequence>
<proteinExistence type="predicted"/>
<dbReference type="EMBL" id="JAVHJV010000005">
    <property type="protein sequence ID" value="KAK5942671.1"/>
    <property type="molecule type" value="Genomic_DNA"/>
</dbReference>
<evidence type="ECO:0000313" key="2">
    <source>
        <dbReference type="Proteomes" id="UP001334248"/>
    </source>
</evidence>
<dbReference type="GeneID" id="89998685"/>
<accession>A0ABR0RPZ8</accession>
<comment type="caution">
    <text evidence="1">The sequence shown here is derived from an EMBL/GenBank/DDBJ whole genome shotgun (WGS) entry which is preliminary data.</text>
</comment>
<evidence type="ECO:0000313" key="1">
    <source>
        <dbReference type="EMBL" id="KAK5942671.1"/>
    </source>
</evidence>